<feature type="transmembrane region" description="Helical" evidence="9">
    <location>
        <begin position="626"/>
        <end position="643"/>
    </location>
</feature>
<evidence type="ECO:0000256" key="8">
    <source>
        <dbReference type="SAM" id="MobiDB-lite"/>
    </source>
</evidence>
<feature type="compositionally biased region" description="Polar residues" evidence="8">
    <location>
        <begin position="960"/>
        <end position="974"/>
    </location>
</feature>
<evidence type="ECO:0000256" key="5">
    <source>
        <dbReference type="ARBA" id="ARBA00022989"/>
    </source>
</evidence>
<feature type="transmembrane region" description="Helical" evidence="9">
    <location>
        <begin position="69"/>
        <end position="94"/>
    </location>
</feature>
<keyword evidence="15" id="KW-1185">Reference proteome</keyword>
<accession>A0A4Q9KCS1</accession>
<feature type="transmembrane region" description="Helical" evidence="9">
    <location>
        <begin position="601"/>
        <end position="619"/>
    </location>
</feature>
<keyword evidence="2" id="KW-0813">Transport</keyword>
<dbReference type="PANTHER" id="PTHR43373:SF1">
    <property type="entry name" value="NA(+)_H(+) ANTIPORTER SUBUNIT A"/>
    <property type="match status" value="1"/>
</dbReference>
<dbReference type="RefSeq" id="WP_131168170.1">
    <property type="nucleotide sequence ID" value="NZ_SDMQ01000008.1"/>
</dbReference>
<dbReference type="InterPro" id="IPR001750">
    <property type="entry name" value="ND/Mrp_TM"/>
</dbReference>
<dbReference type="NCBIfam" id="NF009284">
    <property type="entry name" value="PRK12644.1"/>
    <property type="match status" value="1"/>
</dbReference>
<feature type="transmembrane region" description="Helical" evidence="9">
    <location>
        <begin position="6"/>
        <end position="23"/>
    </location>
</feature>
<evidence type="ECO:0000259" key="10">
    <source>
        <dbReference type="Pfam" id="PF00361"/>
    </source>
</evidence>
<sequence length="974" mass="102039">MLLSLIALHFVLGMTAPVWTRLLGRNAFLVVAIAPAIGFGWLLTLSPAVTGGSAFVESTRWIPALSVSLTFHVGLLQWLLSLLVTGIGAIVLFYCRWYFTNPPSRTLGLLVAFAGAMLGLVTADDLVLLYVFWELTTVFSYLMIGHDSSRRANRAAATTALIVTTTGGLAMLVGIVTFGVLTGSFRLQAILAAAPEGIAPTAAALLMLVGALSKSALAPFHFWLPGAMAAPTPVSAYLHAATMVKAGVYLVAALAPVFSNVPLWREVLTILGALTMILGGWRSLRQSDLKLLLAYGTVSQLGFITMLVGLGTKAAGQAGLAMLLAHGLFKATLFLTVGVIDHATGTRDITKLTGLGRRMPVLAVAAGLAAASMAGLPPLFGFVAKEAALDALVKIGSGGDGTGVLPAPAFLLVGAVVAGSMLTAAYSLRFWWGAFGARRRPVSVEVKHVPAAGFIAGPVVLGLAGLVLGFSGGPLTDLLASYTRTMPVGSEPHSLALWHGFTTPLLLSALAIGGGVVLFWQRDTVARVQATFPQVPAANDFYRWSMRLLDVVAVEVTARVQRGSLASYLSTILTVFVVAVGGTLMLMPVWPQNAVWFDNPAQVAVGLVTAIAAASLIAVRGRVRAIITVGVTGYGTALLFLVHGAPDLALTQVLIETASLLVFLLVLRTLPKYFTDRPLHSSRWVRMLLAVAVGATVSASVLVATASRTAQRASAGLETAAYEFGYGKNIVNVILVDTRAWDTLGEISVLVVAATGVASLIFLRSRVQQRRTRKIAANTSSGAWLRASGTLNPAARSLVFEVTTRLLFGIMIMVSIYLLIAGHNHPGGGFAGGLVAGLALVVRYLAAGGRELEEAAPVDAGRVLGIGLFIAVGSALVPWAFGGRIFQSYDIHLTIPGLDAITTPWGVVNAFGDLHLVSSTVFDIGVYLVVLGMMLDLVRSLGAGVDTQAEEERTPLPRPESTTALPASARGRNS</sequence>
<evidence type="ECO:0000256" key="7">
    <source>
        <dbReference type="RuleBase" id="RU000320"/>
    </source>
</evidence>
<dbReference type="InterPro" id="IPR007182">
    <property type="entry name" value="MnhB"/>
</dbReference>
<feature type="transmembrane region" description="Helical" evidence="9">
    <location>
        <begin position="361"/>
        <end position="384"/>
    </location>
</feature>
<dbReference type="InterPro" id="IPR050616">
    <property type="entry name" value="CPA3_Na-H_Antiporter_A"/>
</dbReference>
<dbReference type="EMBL" id="SDMQ01000008">
    <property type="protein sequence ID" value="TBT84241.1"/>
    <property type="molecule type" value="Genomic_DNA"/>
</dbReference>
<feature type="transmembrane region" description="Helical" evidence="9">
    <location>
        <begin position="127"/>
        <end position="144"/>
    </location>
</feature>
<evidence type="ECO:0000256" key="3">
    <source>
        <dbReference type="ARBA" id="ARBA00022475"/>
    </source>
</evidence>
<dbReference type="PRINTS" id="PR01434">
    <property type="entry name" value="NADHDHGNASE5"/>
</dbReference>
<feature type="transmembrane region" description="Helical" evidence="9">
    <location>
        <begin position="263"/>
        <end position="281"/>
    </location>
</feature>
<feature type="transmembrane region" description="Helical" evidence="9">
    <location>
        <begin position="201"/>
        <end position="224"/>
    </location>
</feature>
<feature type="domain" description="Na+/H+ antiporter MnhB subunit-related protein" evidence="11">
    <location>
        <begin position="799"/>
        <end position="935"/>
    </location>
</feature>
<name>A0A4Q9KCS1_9ACTN</name>
<feature type="transmembrane region" description="Helical" evidence="9">
    <location>
        <begin position="806"/>
        <end position="823"/>
    </location>
</feature>
<feature type="transmembrane region" description="Helical" evidence="9">
    <location>
        <begin position="649"/>
        <end position="667"/>
    </location>
</feature>
<dbReference type="AlphaFoldDB" id="A0A4Q9KCS1"/>
<dbReference type="Pfam" id="PF20501">
    <property type="entry name" value="MbhE"/>
    <property type="match status" value="1"/>
</dbReference>
<dbReference type="Pfam" id="PF13244">
    <property type="entry name" value="MbhD"/>
    <property type="match status" value="1"/>
</dbReference>
<feature type="transmembrane region" description="Helical" evidence="9">
    <location>
        <begin position="404"/>
        <end position="428"/>
    </location>
</feature>
<keyword evidence="6 9" id="KW-0472">Membrane</keyword>
<feature type="transmembrane region" description="Helical" evidence="9">
    <location>
        <begin position="156"/>
        <end position="181"/>
    </location>
</feature>
<feature type="transmembrane region" description="Helical" evidence="9">
    <location>
        <begin position="688"/>
        <end position="707"/>
    </location>
</feature>
<dbReference type="Pfam" id="PF00361">
    <property type="entry name" value="Proton_antipo_M"/>
    <property type="match status" value="1"/>
</dbReference>
<dbReference type="GO" id="GO:0005886">
    <property type="term" value="C:plasma membrane"/>
    <property type="evidence" value="ECO:0007669"/>
    <property type="project" value="UniProtKB-SubCell"/>
</dbReference>
<comment type="subcellular location">
    <subcellularLocation>
        <location evidence="1">Cell membrane</location>
        <topology evidence="1">Multi-pass membrane protein</topology>
    </subcellularLocation>
    <subcellularLocation>
        <location evidence="7">Membrane</location>
        <topology evidence="7">Multi-pass membrane protein</topology>
    </subcellularLocation>
</comment>
<gene>
    <name evidence="14" type="ORF">ET989_08790</name>
</gene>
<evidence type="ECO:0000259" key="12">
    <source>
        <dbReference type="Pfam" id="PF13244"/>
    </source>
</evidence>
<feature type="transmembrane region" description="Helical" evidence="9">
    <location>
        <begin position="860"/>
        <end position="881"/>
    </location>
</feature>
<organism evidence="14 15">
    <name type="scientific">Propioniciclava sinopodophylli</name>
    <dbReference type="NCBI Taxonomy" id="1837344"/>
    <lineage>
        <taxon>Bacteria</taxon>
        <taxon>Bacillati</taxon>
        <taxon>Actinomycetota</taxon>
        <taxon>Actinomycetes</taxon>
        <taxon>Propionibacteriales</taxon>
        <taxon>Propionibacteriaceae</taxon>
        <taxon>Propioniciclava</taxon>
    </lineage>
</organism>
<proteinExistence type="predicted"/>
<feature type="transmembrane region" description="Helical" evidence="9">
    <location>
        <begin position="318"/>
        <end position="340"/>
    </location>
</feature>
<evidence type="ECO:0000256" key="6">
    <source>
        <dbReference type="ARBA" id="ARBA00023136"/>
    </source>
</evidence>
<keyword evidence="4 7" id="KW-0812">Transmembrane</keyword>
<feature type="domain" description="NADH:quinone oxidoreductase/Mrp antiporter transmembrane" evidence="10">
    <location>
        <begin position="123"/>
        <end position="395"/>
    </location>
</feature>
<feature type="transmembrane region" description="Helical" evidence="9">
    <location>
        <begin position="28"/>
        <end position="49"/>
    </location>
</feature>
<feature type="transmembrane region" description="Helical" evidence="9">
    <location>
        <begin position="449"/>
        <end position="475"/>
    </location>
</feature>
<dbReference type="OrthoDB" id="9811798at2"/>
<feature type="transmembrane region" description="Helical" evidence="9">
    <location>
        <begin position="829"/>
        <end position="848"/>
    </location>
</feature>
<evidence type="ECO:0000256" key="1">
    <source>
        <dbReference type="ARBA" id="ARBA00004651"/>
    </source>
</evidence>
<feature type="transmembrane region" description="Helical" evidence="9">
    <location>
        <begin position="568"/>
        <end position="589"/>
    </location>
</feature>
<feature type="transmembrane region" description="Helical" evidence="9">
    <location>
        <begin position="293"/>
        <end position="312"/>
    </location>
</feature>
<feature type="domain" description="MrpA C-terminal/MbhD" evidence="12">
    <location>
        <begin position="608"/>
        <end position="672"/>
    </location>
</feature>
<reference evidence="14 15" key="1">
    <citation type="submission" date="2019-01" db="EMBL/GenBank/DDBJ databases">
        <title>Lactibacter flavus gen. nov., sp. nov., a novel bacterium of the family Propionibacteriaceae isolated from raw milk and dairy products.</title>
        <authorList>
            <person name="Huptas C."/>
            <person name="Wenning M."/>
            <person name="Breitenwieser F."/>
            <person name="Doll E."/>
            <person name="Von Neubeck M."/>
            <person name="Busse H.-J."/>
            <person name="Scherer S."/>
        </authorList>
    </citation>
    <scope>NUCLEOTIDE SEQUENCE [LARGE SCALE GENOMIC DNA]</scope>
    <source>
        <strain evidence="14 15">KCTC 33808</strain>
    </source>
</reference>
<dbReference type="InterPro" id="IPR046806">
    <property type="entry name" value="MrpA_C/MbhE"/>
</dbReference>
<evidence type="ECO:0000256" key="4">
    <source>
        <dbReference type="ARBA" id="ARBA00022692"/>
    </source>
</evidence>
<comment type="caution">
    <text evidence="14">The sequence shown here is derived from an EMBL/GenBank/DDBJ whole genome shotgun (WGS) entry which is preliminary data.</text>
</comment>
<feature type="region of interest" description="Disordered" evidence="8">
    <location>
        <begin position="948"/>
        <end position="974"/>
    </location>
</feature>
<dbReference type="PANTHER" id="PTHR43373">
    <property type="entry name" value="NA(+)/H(+) ANTIPORTER SUBUNIT"/>
    <property type="match status" value="1"/>
</dbReference>
<feature type="transmembrane region" description="Helical" evidence="9">
    <location>
        <begin position="106"/>
        <end position="121"/>
    </location>
</feature>
<evidence type="ECO:0000259" key="11">
    <source>
        <dbReference type="Pfam" id="PF04039"/>
    </source>
</evidence>
<evidence type="ECO:0000313" key="15">
    <source>
        <dbReference type="Proteomes" id="UP000292373"/>
    </source>
</evidence>
<protein>
    <submittedName>
        <fullName evidence="14">Na+/H+ antiporter subunit A</fullName>
    </submittedName>
</protein>
<feature type="transmembrane region" description="Helical" evidence="9">
    <location>
        <begin position="744"/>
        <end position="763"/>
    </location>
</feature>
<feature type="domain" description="MrpA C-terminal/MbhE" evidence="13">
    <location>
        <begin position="684"/>
        <end position="761"/>
    </location>
</feature>
<evidence type="ECO:0000256" key="9">
    <source>
        <dbReference type="SAM" id="Phobius"/>
    </source>
</evidence>
<dbReference type="Pfam" id="PF04039">
    <property type="entry name" value="MnhB"/>
    <property type="match status" value="1"/>
</dbReference>
<keyword evidence="5 9" id="KW-1133">Transmembrane helix</keyword>
<evidence type="ECO:0000313" key="14">
    <source>
        <dbReference type="EMBL" id="TBT84241.1"/>
    </source>
</evidence>
<feature type="transmembrane region" description="Helical" evidence="9">
    <location>
        <begin position="495"/>
        <end position="520"/>
    </location>
</feature>
<evidence type="ECO:0000256" key="2">
    <source>
        <dbReference type="ARBA" id="ARBA00022448"/>
    </source>
</evidence>
<evidence type="ECO:0000259" key="13">
    <source>
        <dbReference type="Pfam" id="PF20501"/>
    </source>
</evidence>
<dbReference type="Proteomes" id="UP000292373">
    <property type="component" value="Unassembled WGS sequence"/>
</dbReference>
<feature type="transmembrane region" description="Helical" evidence="9">
    <location>
        <begin position="914"/>
        <end position="935"/>
    </location>
</feature>
<dbReference type="InterPro" id="IPR025383">
    <property type="entry name" value="MrpA_C/MbhD"/>
</dbReference>
<keyword evidence="3" id="KW-1003">Cell membrane</keyword>